<dbReference type="PROSITE" id="PS51203">
    <property type="entry name" value="CS"/>
    <property type="match status" value="1"/>
</dbReference>
<dbReference type="Gene3D" id="2.60.40.790">
    <property type="match status" value="1"/>
</dbReference>
<dbReference type="GeneID" id="94192347"/>
<dbReference type="GO" id="GO:0005634">
    <property type="term" value="C:nucleus"/>
    <property type="evidence" value="ECO:0007669"/>
    <property type="project" value="TreeGrafter"/>
</dbReference>
<gene>
    <name evidence="4" type="ORF">BcabD6B2_02990</name>
</gene>
<accession>A0AAV4LLS1</accession>
<comment type="caution">
    <text evidence="4">The sequence shown here is derived from an EMBL/GenBank/DDBJ whole genome shotgun (WGS) entry which is preliminary data.</text>
</comment>
<dbReference type="GO" id="GO:0051879">
    <property type="term" value="F:Hsp90 protein binding"/>
    <property type="evidence" value="ECO:0007669"/>
    <property type="project" value="InterPro"/>
</dbReference>
<keyword evidence="5" id="KW-1185">Reference proteome</keyword>
<comment type="similarity">
    <text evidence="1">Belongs to the p23/wos2 family.</text>
</comment>
<reference evidence="4 5" key="1">
    <citation type="submission" date="2021-06" db="EMBL/GenBank/DDBJ databases">
        <title>Genome sequence of Babesia caballi.</title>
        <authorList>
            <person name="Yamagishi J."/>
            <person name="Kidaka T."/>
            <person name="Ochi A."/>
        </authorList>
    </citation>
    <scope>NUCLEOTIDE SEQUENCE [LARGE SCALE GENOMIC DNA]</scope>
    <source>
        <strain evidence="4">USDA-D6B2</strain>
    </source>
</reference>
<dbReference type="PANTHER" id="PTHR22932:SF1">
    <property type="entry name" value="CO-CHAPERONE PROTEIN DAF-41"/>
    <property type="match status" value="1"/>
</dbReference>
<sequence length="284" mass="31626">MTLSPNVLWAQTKDAVLLTVELPQSQDTVVDLKDNALTIAGKKNGNDYECTVNFYKPVKEAERIPGNDRFLRFKFPKVEEEKWPTLNSDGKKHWVKIDWDHWVDSDAEDDEPSRNDDFDMPNFGFPGMGPGGFGNFKTGFEDIDRELARDYENEFGDDGDDDDQPECCPQDHGECDQCDCNHLCKCAAECKCEECSCESACNCTSECLLEEGANAEETEEAEKAENNEEGEKAENTEEGKKDEKAVTSACDCCENCSCGDNCQCTPENKCNESCKCPSNVEAAA</sequence>
<dbReference type="AlphaFoldDB" id="A0AAV4LLS1"/>
<dbReference type="InterPro" id="IPR045250">
    <property type="entry name" value="p23-like"/>
</dbReference>
<dbReference type="EMBL" id="BPLF01000001">
    <property type="protein sequence ID" value="GIX60864.1"/>
    <property type="molecule type" value="Genomic_DNA"/>
</dbReference>
<feature type="domain" description="CS" evidence="3">
    <location>
        <begin position="2"/>
        <end position="87"/>
    </location>
</feature>
<dbReference type="GO" id="GO:0006457">
    <property type="term" value="P:protein folding"/>
    <property type="evidence" value="ECO:0007669"/>
    <property type="project" value="TreeGrafter"/>
</dbReference>
<dbReference type="GO" id="GO:0051087">
    <property type="term" value="F:protein-folding chaperone binding"/>
    <property type="evidence" value="ECO:0007669"/>
    <property type="project" value="TreeGrafter"/>
</dbReference>
<dbReference type="CDD" id="cd06465">
    <property type="entry name" value="p23_hB-ind1_like"/>
    <property type="match status" value="1"/>
</dbReference>
<evidence type="ECO:0000256" key="2">
    <source>
        <dbReference type="SAM" id="MobiDB-lite"/>
    </source>
</evidence>
<evidence type="ECO:0000259" key="3">
    <source>
        <dbReference type="PROSITE" id="PS51203"/>
    </source>
</evidence>
<dbReference type="InterPro" id="IPR007052">
    <property type="entry name" value="CS_dom"/>
</dbReference>
<dbReference type="Pfam" id="PF04969">
    <property type="entry name" value="CS"/>
    <property type="match status" value="1"/>
</dbReference>
<dbReference type="GO" id="GO:0005829">
    <property type="term" value="C:cytosol"/>
    <property type="evidence" value="ECO:0007669"/>
    <property type="project" value="TreeGrafter"/>
</dbReference>
<dbReference type="GO" id="GO:0051131">
    <property type="term" value="P:chaperone-mediated protein complex assembly"/>
    <property type="evidence" value="ECO:0007669"/>
    <property type="project" value="TreeGrafter"/>
</dbReference>
<dbReference type="SUPFAM" id="SSF49764">
    <property type="entry name" value="HSP20-like chaperones"/>
    <property type="match status" value="1"/>
</dbReference>
<protein>
    <submittedName>
        <fullName evidence="4">Co-chaperone p23</fullName>
    </submittedName>
</protein>
<feature type="region of interest" description="Disordered" evidence="2">
    <location>
        <begin position="216"/>
        <end position="242"/>
    </location>
</feature>
<dbReference type="PANTHER" id="PTHR22932">
    <property type="entry name" value="TELOMERASE-BINDING PROTEIN P23 HSP90 CO-CHAPERONE"/>
    <property type="match status" value="1"/>
</dbReference>
<organism evidence="4 5">
    <name type="scientific">Babesia caballi</name>
    <dbReference type="NCBI Taxonomy" id="5871"/>
    <lineage>
        <taxon>Eukaryota</taxon>
        <taxon>Sar</taxon>
        <taxon>Alveolata</taxon>
        <taxon>Apicomplexa</taxon>
        <taxon>Aconoidasida</taxon>
        <taxon>Piroplasmida</taxon>
        <taxon>Babesiidae</taxon>
        <taxon>Babesia</taxon>
    </lineage>
</organism>
<evidence type="ECO:0000313" key="4">
    <source>
        <dbReference type="EMBL" id="GIX60864.1"/>
    </source>
</evidence>
<name>A0AAV4LLS1_BABCB</name>
<dbReference type="Proteomes" id="UP001497744">
    <property type="component" value="Unassembled WGS sequence"/>
</dbReference>
<proteinExistence type="inferred from homology"/>
<evidence type="ECO:0000256" key="1">
    <source>
        <dbReference type="ARBA" id="ARBA00025733"/>
    </source>
</evidence>
<feature type="compositionally biased region" description="Basic and acidic residues" evidence="2">
    <location>
        <begin position="221"/>
        <end position="242"/>
    </location>
</feature>
<evidence type="ECO:0000313" key="5">
    <source>
        <dbReference type="Proteomes" id="UP001497744"/>
    </source>
</evidence>
<dbReference type="RefSeq" id="XP_067712935.1">
    <property type="nucleotide sequence ID" value="XM_067856834.1"/>
</dbReference>
<dbReference type="InterPro" id="IPR008978">
    <property type="entry name" value="HSP20-like_chaperone"/>
</dbReference>